<dbReference type="CDD" id="cd09076">
    <property type="entry name" value="L1-EN"/>
    <property type="match status" value="1"/>
</dbReference>
<dbReference type="Proteomes" id="UP000585614">
    <property type="component" value="Unassembled WGS sequence"/>
</dbReference>
<proteinExistence type="predicted"/>
<dbReference type="SUPFAM" id="SSF56219">
    <property type="entry name" value="DNase I-like"/>
    <property type="match status" value="1"/>
</dbReference>
<dbReference type="EMBL" id="JACAGC010000019">
    <property type="protein sequence ID" value="KAF6301838.1"/>
    <property type="molecule type" value="Genomic_DNA"/>
</dbReference>
<evidence type="ECO:0008006" key="3">
    <source>
        <dbReference type="Google" id="ProtNLM"/>
    </source>
</evidence>
<sequence>MKNILKDKDGHYIVIKGSIRQEDITLVNIYAPNIEAPKYIKQILTDIKTEINSNTIIVGDFNIALTTRDRSSRQKINMETTALNETLDLIDIFRAFHPKAAEYTFFSSAHGTFSQRDHMLGHKTSLDKFKEIEIIPIVFSDHSAMKLEMNYRKKTGRYTNSWRLNNMLLNNEWVNLEIKEEIKRYLETNKNENTTTQNLWAAVKAVLRGKFIALQAYLKKQEKSLINSLSSHLRDLEKEQQNKPKGSTRKEIIKIRAEINEIETRKTIQKINESKCWFLEKINKIDKPLARLIKKKRERTQINEIRNERGEVTTDTTEIQKNLRNYYEQLYANKFDNLEEMDNFLEAYNLPRLTQEEKENLNRLSTTREIESVINNLPTNKSPGSDGFTGEFYKTFKKELSPILLKLFPKIQKEGSLPTVFTKPLSP</sequence>
<comment type="caution">
    <text evidence="1">The sequence shown here is derived from an EMBL/GenBank/DDBJ whole genome shotgun (WGS) entry which is preliminary data.</text>
</comment>
<evidence type="ECO:0000313" key="2">
    <source>
        <dbReference type="Proteomes" id="UP000585614"/>
    </source>
</evidence>
<protein>
    <recommendedName>
        <fullName evidence="3">Endonuclease/exonuclease/phosphatase domain-containing protein</fullName>
    </recommendedName>
</protein>
<dbReference type="Gene3D" id="3.60.10.10">
    <property type="entry name" value="Endonuclease/exonuclease/phosphatase"/>
    <property type="match status" value="1"/>
</dbReference>
<organism evidence="1 2">
    <name type="scientific">Rhinolophus ferrumequinum</name>
    <name type="common">Greater horseshoe bat</name>
    <dbReference type="NCBI Taxonomy" id="59479"/>
    <lineage>
        <taxon>Eukaryota</taxon>
        <taxon>Metazoa</taxon>
        <taxon>Chordata</taxon>
        <taxon>Craniata</taxon>
        <taxon>Vertebrata</taxon>
        <taxon>Euteleostomi</taxon>
        <taxon>Mammalia</taxon>
        <taxon>Eutheria</taxon>
        <taxon>Laurasiatheria</taxon>
        <taxon>Chiroptera</taxon>
        <taxon>Yinpterochiroptera</taxon>
        <taxon>Rhinolophoidea</taxon>
        <taxon>Rhinolophidae</taxon>
        <taxon>Rhinolophinae</taxon>
        <taxon>Rhinolophus</taxon>
    </lineage>
</organism>
<reference evidence="1 2" key="1">
    <citation type="journal article" date="2020" name="Nature">
        <title>Six reference-quality genomes reveal evolution of bat adaptations.</title>
        <authorList>
            <person name="Jebb D."/>
            <person name="Huang Z."/>
            <person name="Pippel M."/>
            <person name="Hughes G.M."/>
            <person name="Lavrichenko K."/>
            <person name="Devanna P."/>
            <person name="Winkler S."/>
            <person name="Jermiin L.S."/>
            <person name="Skirmuntt E.C."/>
            <person name="Katzourakis A."/>
            <person name="Burkitt-Gray L."/>
            <person name="Ray D.A."/>
            <person name="Sullivan K.A.M."/>
            <person name="Roscito J.G."/>
            <person name="Kirilenko B.M."/>
            <person name="Davalos L.M."/>
            <person name="Corthals A.P."/>
            <person name="Power M.L."/>
            <person name="Jones G."/>
            <person name="Ransome R.D."/>
            <person name="Dechmann D.K.N."/>
            <person name="Locatelli A.G."/>
            <person name="Puechmaille S.J."/>
            <person name="Fedrigo O."/>
            <person name="Jarvis E.D."/>
            <person name="Hiller M."/>
            <person name="Vernes S.C."/>
            <person name="Myers E.W."/>
            <person name="Teeling E.C."/>
        </authorList>
    </citation>
    <scope>NUCLEOTIDE SEQUENCE [LARGE SCALE GENOMIC DNA]</scope>
    <source>
        <strain evidence="1">MRhiFer1</strain>
        <tissue evidence="1">Lung</tissue>
    </source>
</reference>
<accession>A0A7J7TM80</accession>
<evidence type="ECO:0000313" key="1">
    <source>
        <dbReference type="EMBL" id="KAF6301838.1"/>
    </source>
</evidence>
<dbReference type="AlphaFoldDB" id="A0A7J7TM80"/>
<dbReference type="InterPro" id="IPR036691">
    <property type="entry name" value="Endo/exonu/phosph_ase_sf"/>
</dbReference>
<dbReference type="PANTHER" id="PTHR19446">
    <property type="entry name" value="REVERSE TRANSCRIPTASES"/>
    <property type="match status" value="1"/>
</dbReference>
<gene>
    <name evidence="1" type="ORF">mRhiFer1_008753</name>
</gene>
<name>A0A7J7TM80_RHIFE</name>